<dbReference type="InterPro" id="IPR014710">
    <property type="entry name" value="RmlC-like_jellyroll"/>
</dbReference>
<dbReference type="Proteomes" id="UP000007939">
    <property type="component" value="Chromosome"/>
</dbReference>
<evidence type="ECO:0000256" key="1">
    <source>
        <dbReference type="ARBA" id="ARBA00004926"/>
    </source>
</evidence>
<dbReference type="SUPFAM" id="SSF51182">
    <property type="entry name" value="RmlC-like cupins"/>
    <property type="match status" value="1"/>
</dbReference>
<dbReference type="AlphaFoldDB" id="F4GI93"/>
<comment type="catalytic activity">
    <reaction evidence="6">
        <text>alpha-D-glucose 6-phosphate = beta-D-fructose 6-phosphate</text>
        <dbReference type="Rhea" id="RHEA:11816"/>
        <dbReference type="ChEBI" id="CHEBI:57634"/>
        <dbReference type="ChEBI" id="CHEBI:58225"/>
        <dbReference type="EC" id="5.3.1.9"/>
    </reaction>
</comment>
<protein>
    <recommendedName>
        <fullName evidence="3">glucose-6-phosphate isomerase</fullName>
        <ecNumber evidence="3">5.3.1.9</ecNumber>
    </recommendedName>
</protein>
<evidence type="ECO:0000256" key="6">
    <source>
        <dbReference type="ARBA" id="ARBA00029321"/>
    </source>
</evidence>
<dbReference type="GO" id="GO:0006094">
    <property type="term" value="P:gluconeogenesis"/>
    <property type="evidence" value="ECO:0007669"/>
    <property type="project" value="UniProtKB-KW"/>
</dbReference>
<dbReference type="OrthoDB" id="5592106at2"/>
<dbReference type="Pfam" id="PF06560">
    <property type="entry name" value="GPI"/>
    <property type="match status" value="1"/>
</dbReference>
<feature type="domain" description="Glucose-6-phosphate isomerase prokaryote" evidence="7">
    <location>
        <begin position="31"/>
        <end position="189"/>
    </location>
</feature>
<evidence type="ECO:0000256" key="5">
    <source>
        <dbReference type="ARBA" id="ARBA00023152"/>
    </source>
</evidence>
<reference evidence="9" key="1">
    <citation type="submission" date="2011-04" db="EMBL/GenBank/DDBJ databases">
        <title>The complete genome of Spirochaeta coccoides DSM 17374.</title>
        <authorList>
            <person name="Lucas S."/>
            <person name="Copeland A."/>
            <person name="Lapidus A."/>
            <person name="Bruce D."/>
            <person name="Goodwin L."/>
            <person name="Pitluck S."/>
            <person name="Peters L."/>
            <person name="Kyrpides N."/>
            <person name="Mavromatis K."/>
            <person name="Pagani I."/>
            <person name="Ivanova N."/>
            <person name="Ovchinnikova G."/>
            <person name="Lu M."/>
            <person name="Detter J.C."/>
            <person name="Tapia R."/>
            <person name="Han C."/>
            <person name="Land M."/>
            <person name="Hauser L."/>
            <person name="Markowitz V."/>
            <person name="Cheng J.-F."/>
            <person name="Hugenholtz P."/>
            <person name="Woyke T."/>
            <person name="Wu D."/>
            <person name="Spring S."/>
            <person name="Schroeder M."/>
            <person name="Brambilla E."/>
            <person name="Klenk H.-P."/>
            <person name="Eisen J.A."/>
        </authorList>
    </citation>
    <scope>NUCLEOTIDE SEQUENCE [LARGE SCALE GENOMIC DNA]</scope>
    <source>
        <strain evidence="9">ATCC BAA-1237 / DSM 17374 / SPN1</strain>
    </source>
</reference>
<keyword evidence="5" id="KW-0324">Glycolysis</keyword>
<dbReference type="EC" id="5.3.1.9" evidence="3"/>
<sequence>MTPKTTFFDLQTGFAPETESVSLKRSLSTIKSIFSNQEKAEEILSSEDRLVYEFYDLGIPEKEGNIAYGTSILYPGKVGDEFHMTKGHFHTILDTGEVYYCLKGHGMMMMENPEGDVEYREMRAGHSVFVPGRYAHRTINVSDTEVFVTFFAFRADAGHDYGTVESKGFRKLVVSDGQGGYKIIDNPKWNSI</sequence>
<dbReference type="Gene3D" id="2.60.120.10">
    <property type="entry name" value="Jelly Rolls"/>
    <property type="match status" value="1"/>
</dbReference>
<dbReference type="InterPro" id="IPR011051">
    <property type="entry name" value="RmlC_Cupin_sf"/>
</dbReference>
<dbReference type="UniPathway" id="UPA00109">
    <property type="reaction ID" value="UER00181"/>
</dbReference>
<reference evidence="8 9" key="2">
    <citation type="journal article" date="2012" name="Stand. Genomic Sci.">
        <title>Complete genome sequence of the termite hindgut bacterium Spirochaeta coccoides type strain (SPN1(T)), reclassification in the genus Sphaerochaeta as Sphaerochaeta coccoides comb. nov. and emendations of the family Spirochaetaceae and the genus Sphaerochaeta.</title>
        <authorList>
            <person name="Abt B."/>
            <person name="Han C."/>
            <person name="Scheuner C."/>
            <person name="Lu M."/>
            <person name="Lapidus A."/>
            <person name="Nolan M."/>
            <person name="Lucas S."/>
            <person name="Hammon N."/>
            <person name="Deshpande S."/>
            <person name="Cheng J.F."/>
            <person name="Tapia R."/>
            <person name="Goodwin L.A."/>
            <person name="Pitluck S."/>
            <person name="Liolios K."/>
            <person name="Pagani I."/>
            <person name="Ivanova N."/>
            <person name="Mavromatis K."/>
            <person name="Mikhailova N."/>
            <person name="Huntemann M."/>
            <person name="Pati A."/>
            <person name="Chen A."/>
            <person name="Palaniappan K."/>
            <person name="Land M."/>
            <person name="Hauser L."/>
            <person name="Brambilla E.M."/>
            <person name="Rohde M."/>
            <person name="Spring S."/>
            <person name="Gronow S."/>
            <person name="Goker M."/>
            <person name="Woyke T."/>
            <person name="Bristow J."/>
            <person name="Eisen J.A."/>
            <person name="Markowitz V."/>
            <person name="Hugenholtz P."/>
            <person name="Kyrpides N.C."/>
            <person name="Klenk H.P."/>
            <person name="Detter J.C."/>
        </authorList>
    </citation>
    <scope>NUCLEOTIDE SEQUENCE [LARGE SCALE GENOMIC DNA]</scope>
    <source>
        <strain evidence="9">ATCC BAA-1237 / DSM 17374 / SPN1</strain>
    </source>
</reference>
<dbReference type="EMBL" id="CP002659">
    <property type="protein sequence ID" value="AEC01252.1"/>
    <property type="molecule type" value="Genomic_DNA"/>
</dbReference>
<evidence type="ECO:0000313" key="9">
    <source>
        <dbReference type="Proteomes" id="UP000007939"/>
    </source>
</evidence>
<name>F4GI93_PARC1</name>
<organism evidence="8 9">
    <name type="scientific">Parasphaerochaeta coccoides (strain ATCC BAA-1237 / DSM 17374 / SPN1)</name>
    <name type="common">Sphaerochaeta coccoides</name>
    <dbReference type="NCBI Taxonomy" id="760011"/>
    <lineage>
        <taxon>Bacteria</taxon>
        <taxon>Pseudomonadati</taxon>
        <taxon>Spirochaetota</taxon>
        <taxon>Spirochaetia</taxon>
        <taxon>Spirochaetales</taxon>
        <taxon>Sphaerochaetaceae</taxon>
        <taxon>Parasphaerochaeta</taxon>
    </lineage>
</organism>
<dbReference type="CDD" id="cd02218">
    <property type="entry name" value="cupin_PGI"/>
    <property type="match status" value="1"/>
</dbReference>
<evidence type="ECO:0000256" key="3">
    <source>
        <dbReference type="ARBA" id="ARBA00011952"/>
    </source>
</evidence>
<evidence type="ECO:0000256" key="4">
    <source>
        <dbReference type="ARBA" id="ARBA00022432"/>
    </source>
</evidence>
<dbReference type="GO" id="GO:0005737">
    <property type="term" value="C:cytoplasm"/>
    <property type="evidence" value="ECO:0007669"/>
    <property type="project" value="InterPro"/>
</dbReference>
<keyword evidence="4" id="KW-0312">Gluconeogenesis</keyword>
<proteinExistence type="inferred from homology"/>
<evidence type="ECO:0000256" key="2">
    <source>
        <dbReference type="ARBA" id="ARBA00006542"/>
    </source>
</evidence>
<evidence type="ECO:0000259" key="7">
    <source>
        <dbReference type="Pfam" id="PF06560"/>
    </source>
</evidence>
<gene>
    <name evidence="8" type="ordered locus">Spico_0010</name>
</gene>
<dbReference type="GO" id="GO:0006096">
    <property type="term" value="P:glycolytic process"/>
    <property type="evidence" value="ECO:0007669"/>
    <property type="project" value="UniProtKB-UniPathway"/>
</dbReference>
<dbReference type="KEGG" id="scc:Spico_0010"/>
<comment type="pathway">
    <text evidence="1">Carbohydrate degradation; glycolysis; D-glyceraldehyde 3-phosphate and glycerone phosphate from D-glucose: step 2/4.</text>
</comment>
<keyword evidence="8" id="KW-0413">Isomerase</keyword>
<dbReference type="RefSeq" id="WP_013738648.1">
    <property type="nucleotide sequence ID" value="NC_015436.1"/>
</dbReference>
<comment type="similarity">
    <text evidence="2">Belongs to the archaeal-type GPI family.</text>
</comment>
<dbReference type="HOGENOM" id="CLU_105797_0_0_12"/>
<evidence type="ECO:0000313" key="8">
    <source>
        <dbReference type="EMBL" id="AEC01252.1"/>
    </source>
</evidence>
<dbReference type="eggNOG" id="COG2140">
    <property type="taxonomic scope" value="Bacteria"/>
</dbReference>
<keyword evidence="9" id="KW-1185">Reference proteome</keyword>
<dbReference type="InterPro" id="IPR010551">
    <property type="entry name" value="G6P_isomerase_prok"/>
</dbReference>
<dbReference type="STRING" id="760011.Spico_0010"/>
<accession>F4GI93</accession>
<dbReference type="GO" id="GO:0004347">
    <property type="term" value="F:glucose-6-phosphate isomerase activity"/>
    <property type="evidence" value="ECO:0007669"/>
    <property type="project" value="UniProtKB-EC"/>
</dbReference>